<proteinExistence type="predicted"/>
<evidence type="ECO:0000313" key="2">
    <source>
        <dbReference type="EMBL" id="KKL26848.1"/>
    </source>
</evidence>
<dbReference type="CDD" id="cd02440">
    <property type="entry name" value="AdoMet_MTases"/>
    <property type="match status" value="1"/>
</dbReference>
<organism evidence="2">
    <name type="scientific">marine sediment metagenome</name>
    <dbReference type="NCBI Taxonomy" id="412755"/>
    <lineage>
        <taxon>unclassified sequences</taxon>
        <taxon>metagenomes</taxon>
        <taxon>ecological metagenomes</taxon>
    </lineage>
</organism>
<sequence>MITGETLQEENHIEFQILDEKGTLEGNKNEIKREPYFFRHLIHKKIISRIFQRFSSKKIRATIHDMIRKLGFNPEKAYKIIDVSCGYDDLLIELAKKFKKSKVFGNDLCDKQLLSLPRKIKLNNITLTTQNILSPEFCQKENYDLIICKNTLHHIPINCQLYLLKKLVRAGKKIIIIEIENPLKYSFCSFIWNFYYRKFLKDDGINFIDDNDFHKLLNKVKNKIPSMKIFHASLKTIKGNYLIVRIKNKKERVINTN</sequence>
<dbReference type="InterPro" id="IPR029063">
    <property type="entry name" value="SAM-dependent_MTases_sf"/>
</dbReference>
<name>A0A0F9ESP0_9ZZZZ</name>
<accession>A0A0F9ESP0</accession>
<gene>
    <name evidence="2" type="ORF">LCGC14_2391140</name>
</gene>
<dbReference type="EMBL" id="LAZR01035688">
    <property type="protein sequence ID" value="KKL26848.1"/>
    <property type="molecule type" value="Genomic_DNA"/>
</dbReference>
<comment type="caution">
    <text evidence="2">The sequence shown here is derived from an EMBL/GenBank/DDBJ whole genome shotgun (WGS) entry which is preliminary data.</text>
</comment>
<protein>
    <recommendedName>
        <fullName evidence="1">Methyltransferase domain-containing protein</fullName>
    </recommendedName>
</protein>
<dbReference type="Pfam" id="PF13847">
    <property type="entry name" value="Methyltransf_31"/>
    <property type="match status" value="1"/>
</dbReference>
<evidence type="ECO:0000259" key="1">
    <source>
        <dbReference type="Pfam" id="PF13847"/>
    </source>
</evidence>
<dbReference type="Gene3D" id="3.40.50.150">
    <property type="entry name" value="Vaccinia Virus protein VP39"/>
    <property type="match status" value="1"/>
</dbReference>
<dbReference type="InterPro" id="IPR025714">
    <property type="entry name" value="Methyltranfer_dom"/>
</dbReference>
<dbReference type="SUPFAM" id="SSF53335">
    <property type="entry name" value="S-adenosyl-L-methionine-dependent methyltransferases"/>
    <property type="match status" value="1"/>
</dbReference>
<dbReference type="AlphaFoldDB" id="A0A0F9ESP0"/>
<feature type="domain" description="Methyltransferase" evidence="1">
    <location>
        <begin position="75"/>
        <end position="180"/>
    </location>
</feature>
<reference evidence="2" key="1">
    <citation type="journal article" date="2015" name="Nature">
        <title>Complex archaea that bridge the gap between prokaryotes and eukaryotes.</title>
        <authorList>
            <person name="Spang A."/>
            <person name="Saw J.H."/>
            <person name="Jorgensen S.L."/>
            <person name="Zaremba-Niedzwiedzka K."/>
            <person name="Martijn J."/>
            <person name="Lind A.E."/>
            <person name="van Eijk R."/>
            <person name="Schleper C."/>
            <person name="Guy L."/>
            <person name="Ettema T.J."/>
        </authorList>
    </citation>
    <scope>NUCLEOTIDE SEQUENCE</scope>
</reference>